<evidence type="ECO:0000313" key="2">
    <source>
        <dbReference type="Proteomes" id="UP001549122"/>
    </source>
</evidence>
<dbReference type="Proteomes" id="UP001549122">
    <property type="component" value="Unassembled WGS sequence"/>
</dbReference>
<sequence length="104" mass="11704">MPFAERWTKFNVFRTRQSYYDAIAGIGLSAVLALIPGWQGEAIGFVAGAAHTLYTTFGKTELYLEIVQYHNSNYTLIKDVINAYHNSDYTGLVSTTSHTFRPFS</sequence>
<comment type="caution">
    <text evidence="1">The sequence shown here is derived from an EMBL/GenBank/DDBJ whole genome shotgun (WGS) entry which is preliminary data.</text>
</comment>
<dbReference type="EMBL" id="JBEPLO010000013">
    <property type="protein sequence ID" value="MET3558258.1"/>
    <property type="molecule type" value="Genomic_DNA"/>
</dbReference>
<keyword evidence="2" id="KW-1185">Reference proteome</keyword>
<protein>
    <submittedName>
        <fullName evidence="1">Uncharacterized protein</fullName>
    </submittedName>
</protein>
<organism evidence="1 2">
    <name type="scientific">Streptococcus rupicaprae</name>
    <dbReference type="NCBI Taxonomy" id="759619"/>
    <lineage>
        <taxon>Bacteria</taxon>
        <taxon>Bacillati</taxon>
        <taxon>Bacillota</taxon>
        <taxon>Bacilli</taxon>
        <taxon>Lactobacillales</taxon>
        <taxon>Streptococcaceae</taxon>
        <taxon>Streptococcus</taxon>
    </lineage>
</organism>
<reference evidence="1 2" key="1">
    <citation type="submission" date="2024-06" db="EMBL/GenBank/DDBJ databases">
        <title>Genomic Encyclopedia of Type Strains, Phase IV (KMG-IV): sequencing the most valuable type-strain genomes for metagenomic binning, comparative biology and taxonomic classification.</title>
        <authorList>
            <person name="Goeker M."/>
        </authorList>
    </citation>
    <scope>NUCLEOTIDE SEQUENCE [LARGE SCALE GENOMIC DNA]</scope>
    <source>
        <strain evidence="1 2">DSM 28303</strain>
    </source>
</reference>
<gene>
    <name evidence="1" type="ORF">ABID29_001378</name>
</gene>
<evidence type="ECO:0000313" key="1">
    <source>
        <dbReference type="EMBL" id="MET3558258.1"/>
    </source>
</evidence>
<name>A0ABV2FI93_9STRE</name>
<accession>A0ABV2FI93</accession>
<proteinExistence type="predicted"/>